<dbReference type="InterPro" id="IPR038727">
    <property type="entry name" value="NadR/Ttd14_AAA_dom"/>
</dbReference>
<dbReference type="Gene3D" id="3.40.50.300">
    <property type="entry name" value="P-loop containing nucleotide triphosphate hydrolases"/>
    <property type="match status" value="1"/>
</dbReference>
<dbReference type="Proteomes" id="UP000316801">
    <property type="component" value="Unassembled WGS sequence"/>
</dbReference>
<protein>
    <submittedName>
        <fullName evidence="2">AAA family ATPase</fullName>
    </submittedName>
</protein>
<dbReference type="SUPFAM" id="SSF52540">
    <property type="entry name" value="P-loop containing nucleoside triphosphate hydrolases"/>
    <property type="match status" value="1"/>
</dbReference>
<gene>
    <name evidence="2" type="ORF">FNA46_18860</name>
</gene>
<organism evidence="2 3">
    <name type="scientific">Rhizobium straminoryzae</name>
    <dbReference type="NCBI Taxonomy" id="1387186"/>
    <lineage>
        <taxon>Bacteria</taxon>
        <taxon>Pseudomonadati</taxon>
        <taxon>Pseudomonadota</taxon>
        <taxon>Alphaproteobacteria</taxon>
        <taxon>Hyphomicrobiales</taxon>
        <taxon>Rhizobiaceae</taxon>
        <taxon>Rhizobium/Agrobacterium group</taxon>
        <taxon>Rhizobium</taxon>
    </lineage>
</organism>
<feature type="domain" description="NadR/Ttd14 AAA" evidence="1">
    <location>
        <begin position="5"/>
        <end position="166"/>
    </location>
</feature>
<dbReference type="RefSeq" id="WP_143126759.1">
    <property type="nucleotide sequence ID" value="NZ_VJMG01000059.1"/>
</dbReference>
<keyword evidence="3" id="KW-1185">Reference proteome</keyword>
<proteinExistence type="predicted"/>
<evidence type="ECO:0000313" key="2">
    <source>
        <dbReference type="EMBL" id="TRL35923.1"/>
    </source>
</evidence>
<comment type="caution">
    <text evidence="2">The sequence shown here is derived from an EMBL/GenBank/DDBJ whole genome shotgun (WGS) entry which is preliminary data.</text>
</comment>
<dbReference type="AlphaFoldDB" id="A0A549T226"/>
<dbReference type="Pfam" id="PF13521">
    <property type="entry name" value="AAA_28"/>
    <property type="match status" value="1"/>
</dbReference>
<name>A0A549T226_9HYPH</name>
<dbReference type="InterPro" id="IPR027417">
    <property type="entry name" value="P-loop_NTPase"/>
</dbReference>
<evidence type="ECO:0000259" key="1">
    <source>
        <dbReference type="Pfam" id="PF13521"/>
    </source>
</evidence>
<reference evidence="2 3" key="1">
    <citation type="submission" date="2019-07" db="EMBL/GenBank/DDBJ databases">
        <title>Ln-dependent methylotrophs.</title>
        <authorList>
            <person name="Tani A."/>
        </authorList>
    </citation>
    <scope>NUCLEOTIDE SEQUENCE [LARGE SCALE GENOMIC DNA]</scope>
    <source>
        <strain evidence="2 3">SM12</strain>
    </source>
</reference>
<evidence type="ECO:0000313" key="3">
    <source>
        <dbReference type="Proteomes" id="UP000316801"/>
    </source>
</evidence>
<dbReference type="EMBL" id="VJMG01000059">
    <property type="protein sequence ID" value="TRL35923.1"/>
    <property type="molecule type" value="Genomic_DNA"/>
</dbReference>
<sequence>MNRFVILSGCSGGGKSTLLAELQRRGFRTVPEPGRRIVKAEQATAGGALPWVNLAEFARRAIALAMADRADLPDKSGWTFFDRSLVDAAAALWQATGDASALDLCRRHRYHRTVFLTPPWPEIYVMNGERRHALAGALAEYDRLVDLYPRLGYTIVVLPKVSAAERADFVLARIGAEDAV</sequence>
<accession>A0A549T226</accession>